<proteinExistence type="predicted"/>
<keyword evidence="1" id="KW-0812">Transmembrane</keyword>
<protein>
    <submittedName>
        <fullName evidence="2">Putative secreted peptide</fullName>
    </submittedName>
</protein>
<dbReference type="AlphaFoldDB" id="A0A2M3ZPR2"/>
<organism evidence="2">
    <name type="scientific">Anopheles braziliensis</name>
    <dbReference type="NCBI Taxonomy" id="58242"/>
    <lineage>
        <taxon>Eukaryota</taxon>
        <taxon>Metazoa</taxon>
        <taxon>Ecdysozoa</taxon>
        <taxon>Arthropoda</taxon>
        <taxon>Hexapoda</taxon>
        <taxon>Insecta</taxon>
        <taxon>Pterygota</taxon>
        <taxon>Neoptera</taxon>
        <taxon>Endopterygota</taxon>
        <taxon>Diptera</taxon>
        <taxon>Nematocera</taxon>
        <taxon>Culicoidea</taxon>
        <taxon>Culicidae</taxon>
        <taxon>Anophelinae</taxon>
        <taxon>Anopheles</taxon>
    </lineage>
</organism>
<dbReference type="EMBL" id="GGFM01009627">
    <property type="protein sequence ID" value="MBW30378.1"/>
    <property type="molecule type" value="Transcribed_RNA"/>
</dbReference>
<keyword evidence="1" id="KW-0472">Membrane</keyword>
<evidence type="ECO:0000313" key="2">
    <source>
        <dbReference type="EMBL" id="MBW30378.1"/>
    </source>
</evidence>
<reference evidence="2" key="1">
    <citation type="submission" date="2018-01" db="EMBL/GenBank/DDBJ databases">
        <title>An insight into the sialome of Amazonian anophelines.</title>
        <authorList>
            <person name="Ribeiro J.M."/>
            <person name="Scarpassa V."/>
            <person name="Calvo E."/>
        </authorList>
    </citation>
    <scope>NUCLEOTIDE SEQUENCE</scope>
    <source>
        <tissue evidence="2">Salivary glands</tissue>
    </source>
</reference>
<accession>A0A2M3ZPR2</accession>
<name>A0A2M3ZPR2_9DIPT</name>
<sequence length="80" mass="9699">MRSTLALKNEKNSLFTFYFLLFVRWWLAGAGNVVVLFRRRPEMMRKLKIHDFNHTNHTHRHIHTKNRLVFANIKHARTTI</sequence>
<evidence type="ECO:0000256" key="1">
    <source>
        <dbReference type="SAM" id="Phobius"/>
    </source>
</evidence>
<feature type="transmembrane region" description="Helical" evidence="1">
    <location>
        <begin position="15"/>
        <end position="37"/>
    </location>
</feature>
<keyword evidence="1" id="KW-1133">Transmembrane helix</keyword>